<feature type="domain" description="Bacterial type II secretion system protein E" evidence="2">
    <location>
        <begin position="193"/>
        <end position="207"/>
    </location>
</feature>
<dbReference type="GO" id="GO:0005524">
    <property type="term" value="F:ATP binding"/>
    <property type="evidence" value="ECO:0007669"/>
    <property type="project" value="InterPro"/>
</dbReference>
<organism evidence="3 4">
    <name type="scientific">Acidihalobacter ferrooxydans</name>
    <dbReference type="NCBI Taxonomy" id="1765967"/>
    <lineage>
        <taxon>Bacteria</taxon>
        <taxon>Pseudomonadati</taxon>
        <taxon>Pseudomonadota</taxon>
        <taxon>Gammaproteobacteria</taxon>
        <taxon>Chromatiales</taxon>
        <taxon>Ectothiorhodospiraceae</taxon>
        <taxon>Acidihalobacter</taxon>
    </lineage>
</organism>
<dbReference type="CDD" id="cd01131">
    <property type="entry name" value="PilT"/>
    <property type="match status" value="1"/>
</dbReference>
<dbReference type="InterPro" id="IPR050921">
    <property type="entry name" value="T4SS_GSP_E_ATPase"/>
</dbReference>
<dbReference type="SUPFAM" id="SSF52540">
    <property type="entry name" value="P-loop containing nucleoside triphosphate hydrolases"/>
    <property type="match status" value="1"/>
</dbReference>
<dbReference type="RefSeq" id="WP_076837933.1">
    <property type="nucleotide sequence ID" value="NZ_CP019434.1"/>
</dbReference>
<evidence type="ECO:0000259" key="2">
    <source>
        <dbReference type="PROSITE" id="PS00662"/>
    </source>
</evidence>
<sequence>MKLEPYFRLMAEHNASDMYFTTGAPATVRIEGEMRPVGRNTMPPGAIKQLAYSAMSDAQQATFEQDKEFNFGLSLPDIGRFRINVYVQRGEVSMVIRYIKTSIPSIESLSLPPVLKDLVSHQAGLVLVVGSTGAGKSTTLASMIDYRNATRANHILTIEDPIEYVFTHKKSIVSQREVGLDTWSYENALREAMREAPDLIMIGEVRDRIGMEAAVAYADTGHLCLSTLHAVNANQALERIINFFPTEAKNQVLMDLSLNLRGIVSQRLVTSVEGLRTPAVEVLINTPYASELIKKGDFSSLKDVMEKGSISGMQTFDQSLYELYRGGKITLKDAMDNADSAGDLEWRVNFGGGLKDIKKTRPRDMLEMPGDEIANLEGRSLDDVNLPQG</sequence>
<protein>
    <submittedName>
        <fullName evidence="3">Type IV pili twitching motility protein PilT</fullName>
    </submittedName>
</protein>
<dbReference type="InterPro" id="IPR001482">
    <property type="entry name" value="T2SS/T4SS_dom"/>
</dbReference>
<accession>A0A1P8UKD3</accession>
<dbReference type="Gene3D" id="3.40.50.300">
    <property type="entry name" value="P-loop containing nucleotide triphosphate hydrolases"/>
    <property type="match status" value="1"/>
</dbReference>
<proteinExistence type="inferred from homology"/>
<evidence type="ECO:0000256" key="1">
    <source>
        <dbReference type="ARBA" id="ARBA00006611"/>
    </source>
</evidence>
<evidence type="ECO:0000313" key="3">
    <source>
        <dbReference type="EMBL" id="APZ44290.1"/>
    </source>
</evidence>
<evidence type="ECO:0000313" key="4">
    <source>
        <dbReference type="Proteomes" id="UP000243807"/>
    </source>
</evidence>
<dbReference type="KEGG" id="afy:BW247_15310"/>
<dbReference type="OrthoDB" id="9804785at2"/>
<dbReference type="InterPro" id="IPR006321">
    <property type="entry name" value="PilT/PilU"/>
</dbReference>
<name>A0A1P8UKD3_9GAMM</name>
<dbReference type="InterPro" id="IPR027417">
    <property type="entry name" value="P-loop_NTPase"/>
</dbReference>
<reference evidence="3 4" key="1">
    <citation type="submission" date="2017-01" db="EMBL/GenBank/DDBJ databases">
        <title>Draft sequence of Acidihalobacter ferrooxidans strain DSM 14175 (strain V8).</title>
        <authorList>
            <person name="Khaleque H.N."/>
            <person name="Ramsay J.P."/>
            <person name="Murphy R.J.T."/>
            <person name="Kaksonen A.H."/>
            <person name="Boxall N.J."/>
            <person name="Watkin E.L.J."/>
        </authorList>
    </citation>
    <scope>NUCLEOTIDE SEQUENCE [LARGE SCALE GENOMIC DNA]</scope>
    <source>
        <strain evidence="3 4">V8</strain>
    </source>
</reference>
<dbReference type="NCBIfam" id="TIGR01420">
    <property type="entry name" value="pilT_fam"/>
    <property type="match status" value="1"/>
</dbReference>
<dbReference type="EMBL" id="CP019434">
    <property type="protein sequence ID" value="APZ44290.1"/>
    <property type="molecule type" value="Genomic_DNA"/>
</dbReference>
<dbReference type="Pfam" id="PF00437">
    <property type="entry name" value="T2SSE"/>
    <property type="match status" value="1"/>
</dbReference>
<dbReference type="Proteomes" id="UP000243807">
    <property type="component" value="Chromosome"/>
</dbReference>
<dbReference type="GO" id="GO:0016887">
    <property type="term" value="F:ATP hydrolysis activity"/>
    <property type="evidence" value="ECO:0007669"/>
    <property type="project" value="InterPro"/>
</dbReference>
<comment type="similarity">
    <text evidence="1">Belongs to the GSP E family.</text>
</comment>
<gene>
    <name evidence="3" type="ORF">BW247_15310</name>
</gene>
<dbReference type="STRING" id="1765967.BW247_15310"/>
<dbReference type="PROSITE" id="PS00662">
    <property type="entry name" value="T2SP_E"/>
    <property type="match status" value="1"/>
</dbReference>
<keyword evidence="4" id="KW-1185">Reference proteome</keyword>
<dbReference type="PANTHER" id="PTHR30486">
    <property type="entry name" value="TWITCHING MOTILITY PROTEIN PILT"/>
    <property type="match status" value="1"/>
</dbReference>
<dbReference type="AlphaFoldDB" id="A0A1P8UKD3"/>
<dbReference type="PANTHER" id="PTHR30486:SF12">
    <property type="entry name" value="TYPE IV PILUS ATPASE PILU"/>
    <property type="match status" value="1"/>
</dbReference>
<dbReference type="Gene3D" id="3.30.450.90">
    <property type="match status" value="1"/>
</dbReference>